<proteinExistence type="predicted"/>
<sequence length="130" mass="15300">MNRIGIKELGDYQICFDYTFSYQTRKFVFFEVFLWNTWTTWMPPNTLAKTHSRFLFIKFVNQTVNNGNNNLFGALGLHDDDRLRGLVEKVPKVEDYFDYDEDDDHPFQLDVLKYATASELVSSRVVAEPL</sequence>
<feature type="domain" description="GOLD" evidence="1">
    <location>
        <begin position="1"/>
        <end position="34"/>
    </location>
</feature>
<evidence type="ECO:0000313" key="3">
    <source>
        <dbReference type="Proteomes" id="UP000298663"/>
    </source>
</evidence>
<organism evidence="2 3">
    <name type="scientific">Steinernema carpocapsae</name>
    <name type="common">Entomopathogenic nematode</name>
    <dbReference type="NCBI Taxonomy" id="34508"/>
    <lineage>
        <taxon>Eukaryota</taxon>
        <taxon>Metazoa</taxon>
        <taxon>Ecdysozoa</taxon>
        <taxon>Nematoda</taxon>
        <taxon>Chromadorea</taxon>
        <taxon>Rhabditida</taxon>
        <taxon>Tylenchina</taxon>
        <taxon>Panagrolaimomorpha</taxon>
        <taxon>Strongyloidoidea</taxon>
        <taxon>Steinernematidae</taxon>
        <taxon>Steinernema</taxon>
    </lineage>
</organism>
<reference evidence="2 3" key="2">
    <citation type="journal article" date="2019" name="G3 (Bethesda)">
        <title>Hybrid Assembly of the Genome of the Entomopathogenic Nematode Steinernema carpocapsae Identifies the X-Chromosome.</title>
        <authorList>
            <person name="Serra L."/>
            <person name="Macchietto M."/>
            <person name="Macias-Munoz A."/>
            <person name="McGill C.J."/>
            <person name="Rodriguez I.M."/>
            <person name="Rodriguez B."/>
            <person name="Murad R."/>
            <person name="Mortazavi A."/>
        </authorList>
    </citation>
    <scope>NUCLEOTIDE SEQUENCE [LARGE SCALE GENOMIC DNA]</scope>
    <source>
        <strain evidence="2 3">ALL</strain>
    </source>
</reference>
<evidence type="ECO:0000313" key="2">
    <source>
        <dbReference type="EMBL" id="TKR95071.1"/>
    </source>
</evidence>
<dbReference type="Proteomes" id="UP000298663">
    <property type="component" value="Unassembled WGS sequence"/>
</dbReference>
<reference evidence="2 3" key="1">
    <citation type="journal article" date="2015" name="Genome Biol.">
        <title>Comparative genomics of Steinernema reveals deeply conserved gene regulatory networks.</title>
        <authorList>
            <person name="Dillman A.R."/>
            <person name="Macchietto M."/>
            <person name="Porter C.F."/>
            <person name="Rogers A."/>
            <person name="Williams B."/>
            <person name="Antoshechkin I."/>
            <person name="Lee M.M."/>
            <person name="Goodwin Z."/>
            <person name="Lu X."/>
            <person name="Lewis E.E."/>
            <person name="Goodrich-Blair H."/>
            <person name="Stock S.P."/>
            <person name="Adams B.J."/>
            <person name="Sternberg P.W."/>
            <person name="Mortazavi A."/>
        </authorList>
    </citation>
    <scope>NUCLEOTIDE SEQUENCE [LARGE SCALE GENOMIC DNA]</scope>
    <source>
        <strain evidence="2 3">ALL</strain>
    </source>
</reference>
<dbReference type="SUPFAM" id="SSF101576">
    <property type="entry name" value="Supernatant protein factor (SPF), C-terminal domain"/>
    <property type="match status" value="1"/>
</dbReference>
<dbReference type="InterPro" id="IPR036598">
    <property type="entry name" value="GOLD_dom_sf"/>
</dbReference>
<dbReference type="OrthoDB" id="5976732at2759"/>
<evidence type="ECO:0000259" key="1">
    <source>
        <dbReference type="PROSITE" id="PS50866"/>
    </source>
</evidence>
<keyword evidence="3" id="KW-1185">Reference proteome</keyword>
<gene>
    <name evidence="2" type="ORF">L596_009289</name>
</gene>
<protein>
    <recommendedName>
        <fullName evidence="1">GOLD domain-containing protein</fullName>
    </recommendedName>
</protein>
<comment type="caution">
    <text evidence="2">The sequence shown here is derived from an EMBL/GenBank/DDBJ whole genome shotgun (WGS) entry which is preliminary data.</text>
</comment>
<dbReference type="EMBL" id="AZBU02000002">
    <property type="protein sequence ID" value="TKR95071.1"/>
    <property type="molecule type" value="Genomic_DNA"/>
</dbReference>
<dbReference type="AlphaFoldDB" id="A0A4U5PFP8"/>
<dbReference type="PROSITE" id="PS50866">
    <property type="entry name" value="GOLD"/>
    <property type="match status" value="1"/>
</dbReference>
<accession>A0A4U5PFP8</accession>
<dbReference type="STRING" id="34508.A0A4U5PFP8"/>
<dbReference type="InterPro" id="IPR009038">
    <property type="entry name" value="GOLD_dom"/>
</dbReference>
<name>A0A4U5PFP8_STECR</name>